<dbReference type="STRING" id="1413211.U473_11390"/>
<name>A0A135L6V6_9BACI</name>
<protein>
    <submittedName>
        <fullName evidence="1">Nucleotidyltransferase</fullName>
    </submittedName>
</protein>
<dbReference type="AlphaFoldDB" id="A0A135L6V6"/>
<dbReference type="OrthoDB" id="9808443at2"/>
<dbReference type="Proteomes" id="UP000070352">
    <property type="component" value="Unassembled WGS sequence"/>
</dbReference>
<proteinExistence type="predicted"/>
<reference evidence="1 2" key="1">
    <citation type="submission" date="2016-02" db="EMBL/GenBank/DDBJ databases">
        <title>Draft Genome for Tepidibacillus decaturensis nov. sp. Strain Z9, an Anaerobic, Moderately Thermophilic and Heterotrophic Bacterium from Deep Subsurface of the Illinois Basin, USA.</title>
        <authorList>
            <person name="Dong Y."/>
            <person name="Chang J.Y."/>
            <person name="Sanford R."/>
            <person name="Fouke B.W."/>
        </authorList>
    </citation>
    <scope>NUCLEOTIDE SEQUENCE [LARGE SCALE GENOMIC DNA]</scope>
    <source>
        <strain evidence="1 2">Z9</strain>
    </source>
</reference>
<dbReference type="InterPro" id="IPR014942">
    <property type="entry name" value="AbiEii"/>
</dbReference>
<dbReference type="GO" id="GO:0016740">
    <property type="term" value="F:transferase activity"/>
    <property type="evidence" value="ECO:0007669"/>
    <property type="project" value="UniProtKB-KW"/>
</dbReference>
<comment type="caution">
    <text evidence="1">The sequence shown here is derived from an EMBL/GenBank/DDBJ whole genome shotgun (WGS) entry which is preliminary data.</text>
</comment>
<dbReference type="Pfam" id="PF08843">
    <property type="entry name" value="AbiEii"/>
    <property type="match status" value="1"/>
</dbReference>
<sequence length="298" mass="34125">MADIAASILAKLKNKSKEKGIQLQQLLNLFCQEEFIRRLSQSKYRDNLILKGGFLLYTISEFTTRPTVDADYLLKNHSTDLHSIEILVGKVISTPSKNDFIRFEIRGLEVISEIKEYHDIRVNLIGLIGNTKTPFSIDFGVGDIIVPSAVKRKLPVVLSEFEKPEVLTYSLESTVAEKLDAIISLMEATGRMKDFYDIYYLATTFDFEGRKLQEAIYETLSNRGTPYEKDSVAIISKLVKDDAIQKRWNNFCKKVLKFEKSLDSVIGVIIDFTLPPFMAIISEDEFFDTWSSKERKYV</sequence>
<evidence type="ECO:0000313" key="1">
    <source>
        <dbReference type="EMBL" id="KXG44553.1"/>
    </source>
</evidence>
<organism evidence="1 2">
    <name type="scientific">Tepidibacillus decaturensis</name>
    <dbReference type="NCBI Taxonomy" id="1413211"/>
    <lineage>
        <taxon>Bacteria</taxon>
        <taxon>Bacillati</taxon>
        <taxon>Bacillota</taxon>
        <taxon>Bacilli</taxon>
        <taxon>Bacillales</taxon>
        <taxon>Bacillaceae</taxon>
        <taxon>Tepidibacillus</taxon>
    </lineage>
</organism>
<dbReference type="RefSeq" id="WP_068726423.1">
    <property type="nucleotide sequence ID" value="NZ_LSKU01000001.1"/>
</dbReference>
<accession>A0A135L6V6</accession>
<dbReference type="EMBL" id="LSKU01000001">
    <property type="protein sequence ID" value="KXG44553.1"/>
    <property type="molecule type" value="Genomic_DNA"/>
</dbReference>
<gene>
    <name evidence="1" type="ORF">U473_11390</name>
</gene>
<keyword evidence="1" id="KW-0808">Transferase</keyword>
<evidence type="ECO:0000313" key="2">
    <source>
        <dbReference type="Proteomes" id="UP000070352"/>
    </source>
</evidence>
<keyword evidence="2" id="KW-1185">Reference proteome</keyword>